<proteinExistence type="predicted"/>
<comment type="caution">
    <text evidence="1">The sequence shown here is derived from an EMBL/GenBank/DDBJ whole genome shotgun (WGS) entry which is preliminary data.</text>
</comment>
<sequence>MKFTSIFLLILSTRASLLPSPQSNTTADEVLPQPTQVNSPKERKHWRIPTEYAAHNSTCILPKDTNIVPITPNKPNAGWAMSPDQKCTSGSWCAYACRPGMVSVQWDPSVQCAAGPGCTSFNGGIKCGANREIIKPFPNKPFCEQGLENINIRSELDQSVSFCQTVYPGNEDMLIATVANPHCKDQIITSPPASYWMGTSAQFYVNPAGSTAANCNWGDPKLGPFGNWAPFVFGAGQAKDGMSFASLTMNPNFPSVSIKAPLYKISLICNNCQDVNPTPCFLDPYNNDTTACTITLPPGSQAVVLLS</sequence>
<organism evidence="1 2">
    <name type="scientific">Entomophthora muscae</name>
    <dbReference type="NCBI Taxonomy" id="34485"/>
    <lineage>
        <taxon>Eukaryota</taxon>
        <taxon>Fungi</taxon>
        <taxon>Fungi incertae sedis</taxon>
        <taxon>Zoopagomycota</taxon>
        <taxon>Entomophthoromycotina</taxon>
        <taxon>Entomophthoromycetes</taxon>
        <taxon>Entomophthorales</taxon>
        <taxon>Entomophthoraceae</taxon>
        <taxon>Entomophthora</taxon>
    </lineage>
</organism>
<keyword evidence="2" id="KW-1185">Reference proteome</keyword>
<reference evidence="1" key="1">
    <citation type="submission" date="2022-04" db="EMBL/GenBank/DDBJ databases">
        <title>Genome of the entomopathogenic fungus Entomophthora muscae.</title>
        <authorList>
            <person name="Elya C."/>
            <person name="Lovett B.R."/>
            <person name="Lee E."/>
            <person name="Macias A.M."/>
            <person name="Hajek A.E."/>
            <person name="De Bivort B.L."/>
            <person name="Kasson M.T."/>
            <person name="De Fine Licht H.H."/>
            <person name="Stajich J.E."/>
        </authorList>
    </citation>
    <scope>NUCLEOTIDE SEQUENCE</scope>
    <source>
        <strain evidence="1">Berkeley</strain>
    </source>
</reference>
<name>A0ACC2TRG8_9FUNG</name>
<accession>A0ACC2TRG8</accession>
<gene>
    <name evidence="1" type="ORF">DSO57_1019460</name>
</gene>
<evidence type="ECO:0000313" key="2">
    <source>
        <dbReference type="Proteomes" id="UP001165960"/>
    </source>
</evidence>
<evidence type="ECO:0000313" key="1">
    <source>
        <dbReference type="EMBL" id="KAJ9077148.1"/>
    </source>
</evidence>
<protein>
    <submittedName>
        <fullName evidence="1">Uncharacterized protein</fullName>
    </submittedName>
</protein>
<dbReference type="Proteomes" id="UP001165960">
    <property type="component" value="Unassembled WGS sequence"/>
</dbReference>
<dbReference type="EMBL" id="QTSX02002217">
    <property type="protein sequence ID" value="KAJ9077148.1"/>
    <property type="molecule type" value="Genomic_DNA"/>
</dbReference>